<dbReference type="Proteomes" id="UP000198790">
    <property type="component" value="Unassembled WGS sequence"/>
</dbReference>
<dbReference type="OrthoDB" id="825882at2"/>
<dbReference type="AlphaFoldDB" id="A0A1I0Y7G0"/>
<evidence type="ECO:0000313" key="1">
    <source>
        <dbReference type="EMBL" id="SFB09211.1"/>
    </source>
</evidence>
<name>A0A1I0Y7G0_9BACT</name>
<protein>
    <submittedName>
        <fullName evidence="1">Uncharacterized protein</fullName>
    </submittedName>
</protein>
<organism evidence="1 2">
    <name type="scientific">Algoriphagus aquimarinus</name>
    <dbReference type="NCBI Taxonomy" id="237018"/>
    <lineage>
        <taxon>Bacteria</taxon>
        <taxon>Pseudomonadati</taxon>
        <taxon>Bacteroidota</taxon>
        <taxon>Cytophagia</taxon>
        <taxon>Cytophagales</taxon>
        <taxon>Cyclobacteriaceae</taxon>
        <taxon>Algoriphagus</taxon>
    </lineage>
</organism>
<dbReference type="STRING" id="237018.SAMN04489723_104151"/>
<reference evidence="1 2" key="1">
    <citation type="submission" date="2016-10" db="EMBL/GenBank/DDBJ databases">
        <authorList>
            <person name="de Groot N.N."/>
        </authorList>
    </citation>
    <scope>NUCLEOTIDE SEQUENCE [LARGE SCALE GENOMIC DNA]</scope>
    <source>
        <strain evidence="1 2">DSM 23399</strain>
    </source>
</reference>
<sequence length="114" mass="13367">MQETWTLTLPSTEKPTSQELKQVLTENEKDLGIFLSYYFKKEGALAEKVNLGSEINFKDESSGDFELEFDLVHYNACLAIHDQKRDQMKITFEIENDKLNLKGPYWPEREMDEI</sequence>
<gene>
    <name evidence="1" type="ORF">SAMN04489723_104151</name>
</gene>
<proteinExistence type="predicted"/>
<keyword evidence="2" id="KW-1185">Reference proteome</keyword>
<accession>A0A1I0Y7G0</accession>
<evidence type="ECO:0000313" key="2">
    <source>
        <dbReference type="Proteomes" id="UP000198790"/>
    </source>
</evidence>
<dbReference type="RefSeq" id="WP_092895579.1">
    <property type="nucleotide sequence ID" value="NZ_FOKK01000004.1"/>
</dbReference>
<dbReference type="EMBL" id="FOKK01000004">
    <property type="protein sequence ID" value="SFB09211.1"/>
    <property type="molecule type" value="Genomic_DNA"/>
</dbReference>